<sequence>MLDLTYQHQATTQLYVQALIGIFFWLALRDISIYADMTLAAIIYLGMSSRSCLMSTSGLIY</sequence>
<accession>A0A8S7CWD7</accession>
<dbReference type="EMBL" id="AASDFP010000161">
    <property type="protein sequence ID" value="EFB2195555.1"/>
    <property type="molecule type" value="Genomic_DNA"/>
</dbReference>
<gene>
    <name evidence="1" type="ORF">FIJ20_26040</name>
</gene>
<evidence type="ECO:0000313" key="2">
    <source>
        <dbReference type="Proteomes" id="UP000519859"/>
    </source>
</evidence>
<organism evidence="1 2">
    <name type="scientific">Escherichia coli</name>
    <dbReference type="NCBI Taxonomy" id="562"/>
    <lineage>
        <taxon>Bacteria</taxon>
        <taxon>Pseudomonadati</taxon>
        <taxon>Pseudomonadota</taxon>
        <taxon>Gammaproteobacteria</taxon>
        <taxon>Enterobacterales</taxon>
        <taxon>Enterobacteriaceae</taxon>
        <taxon>Escherichia</taxon>
    </lineage>
</organism>
<name>A0A8S7CWD7_ECOLX</name>
<dbReference type="AlphaFoldDB" id="A0A8S7CWD7"/>
<protein>
    <submittedName>
        <fullName evidence="1">Uncharacterized protein</fullName>
    </submittedName>
</protein>
<evidence type="ECO:0000313" key="1">
    <source>
        <dbReference type="EMBL" id="EFB2195555.1"/>
    </source>
</evidence>
<proteinExistence type="predicted"/>
<comment type="caution">
    <text evidence="1">The sequence shown here is derived from an EMBL/GenBank/DDBJ whole genome shotgun (WGS) entry which is preliminary data.</text>
</comment>
<dbReference type="Proteomes" id="UP000519859">
    <property type="component" value="Unassembled WGS sequence"/>
</dbReference>
<reference evidence="1 2" key="1">
    <citation type="submission" date="2019-06" db="EMBL/GenBank/DDBJ databases">
        <authorList>
            <consortium name="NARMS: The National Antimicrobial Resistance Monitoring System"/>
        </authorList>
    </citation>
    <scope>NUCLEOTIDE SEQUENCE [LARGE SCALE GENOMIC DNA]</scope>
    <source>
        <strain evidence="1 2">FSIS11921886</strain>
    </source>
</reference>